<dbReference type="Pfam" id="PF12486">
    <property type="entry name" value="VasL"/>
    <property type="match status" value="1"/>
</dbReference>
<dbReference type="AlphaFoldDB" id="A0A4P8YHZ1"/>
<evidence type="ECO:0008006" key="6">
    <source>
        <dbReference type="Google" id="ProtNLM"/>
    </source>
</evidence>
<evidence type="ECO:0000259" key="3">
    <source>
        <dbReference type="Pfam" id="PF12486"/>
    </source>
</evidence>
<keyword evidence="1" id="KW-0472">Membrane</keyword>
<gene>
    <name evidence="4" type="ORF">FEM41_11450</name>
</gene>
<evidence type="ECO:0000313" key="4">
    <source>
        <dbReference type="EMBL" id="QCT20220.1"/>
    </source>
</evidence>
<dbReference type="PANTHER" id="PTHR37024:SF5">
    <property type="entry name" value="IMPA N-TERMINAL DOMAIN-CONTAINING PROTEIN"/>
    <property type="match status" value="1"/>
</dbReference>
<keyword evidence="1" id="KW-1133">Transmembrane helix</keyword>
<accession>A0A4P8YHZ1</accession>
<reference evidence="4 5" key="1">
    <citation type="submission" date="2019-05" db="EMBL/GenBank/DDBJ databases">
        <title>Complete genome sequence of Izhakiella calystegiae KSNA2, an endophyte isolated from beach morning glory (Calystegia soldanella).</title>
        <authorList>
            <person name="Jiang L."/>
            <person name="Jeong J.C."/>
            <person name="Kim C.Y."/>
            <person name="Kim D.H."/>
            <person name="Kim S.W."/>
            <person name="Lee j."/>
        </authorList>
    </citation>
    <scope>NUCLEOTIDE SEQUENCE [LARGE SCALE GENOMIC DNA]</scope>
    <source>
        <strain evidence="4 5">KSNA2</strain>
    </source>
</reference>
<sequence length="452" mass="50630">MNNRKPLKTGGDPRQLPDYGALRDEIAKLSHPARPDVDWSFAEKCCLILFEHNGVELQTAAWYTLARTHIVGLPGLNEGLAILEALIARQWSLAWPRDPHARTTIISGLFQRLQKVMRTLALDSRDDLPELYQCEKLLAALREALARHQLQQSSASEGLRHQVQQAIFRLENQPHQEQDCPDIVLPPQALVEPSPAQPVQNDRMVWVIPAEQAPVEALTSKHGTLKPFIVGVACALSVVLASFSGWHYWQMPDSASRQLAEGLVSLPDPKSPQQLSMLKASSSVMGQEQRWVEKTEQQLAWLGALAPDWSLRQAQALVVQAESLWPDNQKVMQMSNAWRQQTEAGALPETALNGWHEGMSKLQRLTDRLNGLDEKRGGYMTVSELKSAVFSIVQDFNQNPPAEEMLRQLKDSHDNSALSAARQRQAELRLQQLQASYFLLTKAKEEAPLSTP</sequence>
<dbReference type="PANTHER" id="PTHR37024">
    <property type="entry name" value="TYPE VI SECRETION SYSTEM DUF2094 AND IMPA-RELATED DOMAIN PROTEIN"/>
    <property type="match status" value="1"/>
</dbReference>
<dbReference type="Pfam" id="PF06812">
    <property type="entry name" value="ImpA_N"/>
    <property type="match status" value="1"/>
</dbReference>
<dbReference type="EMBL" id="CP040428">
    <property type="protein sequence ID" value="QCT20220.1"/>
    <property type="molecule type" value="Genomic_DNA"/>
</dbReference>
<evidence type="ECO:0000259" key="2">
    <source>
        <dbReference type="Pfam" id="PF06812"/>
    </source>
</evidence>
<feature type="domain" description="ImpA C-terminal" evidence="3">
    <location>
        <begin position="296"/>
        <end position="440"/>
    </location>
</feature>
<organism evidence="4 5">
    <name type="scientific">Jejubacter calystegiae</name>
    <dbReference type="NCBI Taxonomy" id="2579935"/>
    <lineage>
        <taxon>Bacteria</taxon>
        <taxon>Pseudomonadati</taxon>
        <taxon>Pseudomonadota</taxon>
        <taxon>Gammaproteobacteria</taxon>
        <taxon>Enterobacterales</taxon>
        <taxon>Enterobacteriaceae</taxon>
        <taxon>Jejubacter</taxon>
    </lineage>
</organism>
<evidence type="ECO:0000313" key="5">
    <source>
        <dbReference type="Proteomes" id="UP000302163"/>
    </source>
</evidence>
<dbReference type="KEGG" id="izh:FEM41_11450"/>
<dbReference type="RefSeq" id="WP_138096095.1">
    <property type="nucleotide sequence ID" value="NZ_CP040428.1"/>
</dbReference>
<evidence type="ECO:0000256" key="1">
    <source>
        <dbReference type="SAM" id="Phobius"/>
    </source>
</evidence>
<name>A0A4P8YHZ1_9ENTR</name>
<proteinExistence type="predicted"/>
<keyword evidence="5" id="KW-1185">Reference proteome</keyword>
<dbReference type="OrthoDB" id="5579595at2"/>
<keyword evidence="1" id="KW-0812">Transmembrane</keyword>
<protein>
    <recommendedName>
        <fullName evidence="6">Type VI secretion system protein VasL</fullName>
    </recommendedName>
</protein>
<dbReference type="InterPro" id="IPR021069">
    <property type="entry name" value="ImpA_C"/>
</dbReference>
<dbReference type="InterPro" id="IPR010657">
    <property type="entry name" value="ImpA_N"/>
</dbReference>
<dbReference type="Proteomes" id="UP000302163">
    <property type="component" value="Chromosome"/>
</dbReference>
<feature type="domain" description="ImpA N-terminal" evidence="2">
    <location>
        <begin position="8"/>
        <end position="109"/>
    </location>
</feature>
<feature type="transmembrane region" description="Helical" evidence="1">
    <location>
        <begin position="228"/>
        <end position="249"/>
    </location>
</feature>